<dbReference type="Proteomes" id="UP000306319">
    <property type="component" value="Unassembled WGS sequence"/>
</dbReference>
<protein>
    <submittedName>
        <fullName evidence="1">Uncharacterized protein</fullName>
    </submittedName>
</protein>
<evidence type="ECO:0000313" key="1">
    <source>
        <dbReference type="EMBL" id="TGY80979.1"/>
    </source>
</evidence>
<keyword evidence="2" id="KW-1185">Reference proteome</keyword>
<accession>A0AC61RKQ3</accession>
<gene>
    <name evidence="1" type="ORF">E5331_00945</name>
</gene>
<reference evidence="1" key="1">
    <citation type="submission" date="2019-04" db="EMBL/GenBank/DDBJ databases">
        <title>Microbes associate with the intestines of laboratory mice.</title>
        <authorList>
            <person name="Navarre W."/>
            <person name="Wong E."/>
            <person name="Huang K."/>
            <person name="Tropini C."/>
            <person name="Ng K."/>
            <person name="Yu B."/>
        </authorList>
    </citation>
    <scope>NUCLEOTIDE SEQUENCE</scope>
    <source>
        <strain evidence="1">NM04_E33</strain>
    </source>
</reference>
<evidence type="ECO:0000313" key="2">
    <source>
        <dbReference type="Proteomes" id="UP000306319"/>
    </source>
</evidence>
<sequence length="98" mass="11286">MKKNFEKALINYGSQIMTAIFQYALKTERYEDCAIIKALFEKYHLDLNQTMEEYQACFWEMGLSGRTAITKINDFLAEALVMVGYPADATRIDDCVPL</sequence>
<name>A0AC61RKQ3_9BACT</name>
<comment type="caution">
    <text evidence="1">The sequence shown here is derived from an EMBL/GenBank/DDBJ whole genome shotgun (WGS) entry which is preliminary data.</text>
</comment>
<organism evidence="1 2">
    <name type="scientific">Lepagella muris</name>
    <dbReference type="NCBI Taxonomy" id="3032870"/>
    <lineage>
        <taxon>Bacteria</taxon>
        <taxon>Pseudomonadati</taxon>
        <taxon>Bacteroidota</taxon>
        <taxon>Bacteroidia</taxon>
        <taxon>Bacteroidales</taxon>
        <taxon>Muribaculaceae</taxon>
        <taxon>Lepagella</taxon>
    </lineage>
</organism>
<proteinExistence type="predicted"/>
<dbReference type="EMBL" id="SRYB01000001">
    <property type="protein sequence ID" value="TGY80979.1"/>
    <property type="molecule type" value="Genomic_DNA"/>
</dbReference>